<reference evidence="1" key="1">
    <citation type="submission" date="2020-08" db="EMBL/GenBank/DDBJ databases">
        <title>Genome sequencing and assembly of the red palm weevil Rhynchophorus ferrugineus.</title>
        <authorList>
            <person name="Dias G.B."/>
            <person name="Bergman C.M."/>
            <person name="Manee M."/>
        </authorList>
    </citation>
    <scope>NUCLEOTIDE SEQUENCE</scope>
    <source>
        <strain evidence="1">AA-2017</strain>
        <tissue evidence="1">Whole larva</tissue>
    </source>
</reference>
<protein>
    <submittedName>
        <fullName evidence="1">Uncharacterized protein</fullName>
    </submittedName>
</protein>
<dbReference type="EMBL" id="JAACXV010011022">
    <property type="protein sequence ID" value="KAF7275229.1"/>
    <property type="molecule type" value="Genomic_DNA"/>
</dbReference>
<sequence>MPNGTRIGFYDRFFSFVFYFLVEWGIKTPCHSPEITSYEDEIVVVSFAEIGREPMGNTHRKHKQKSPKLHILAGRKYIRRGRTAELIGPSRPVRG</sequence>
<evidence type="ECO:0000313" key="2">
    <source>
        <dbReference type="Proteomes" id="UP000625711"/>
    </source>
</evidence>
<organism evidence="1 2">
    <name type="scientific">Rhynchophorus ferrugineus</name>
    <name type="common">Red palm weevil</name>
    <name type="synonym">Curculio ferrugineus</name>
    <dbReference type="NCBI Taxonomy" id="354439"/>
    <lineage>
        <taxon>Eukaryota</taxon>
        <taxon>Metazoa</taxon>
        <taxon>Ecdysozoa</taxon>
        <taxon>Arthropoda</taxon>
        <taxon>Hexapoda</taxon>
        <taxon>Insecta</taxon>
        <taxon>Pterygota</taxon>
        <taxon>Neoptera</taxon>
        <taxon>Endopterygota</taxon>
        <taxon>Coleoptera</taxon>
        <taxon>Polyphaga</taxon>
        <taxon>Cucujiformia</taxon>
        <taxon>Curculionidae</taxon>
        <taxon>Dryophthorinae</taxon>
        <taxon>Rhynchophorus</taxon>
    </lineage>
</organism>
<name>A0A834I756_RHYFE</name>
<proteinExistence type="predicted"/>
<keyword evidence="2" id="KW-1185">Reference proteome</keyword>
<accession>A0A834I756</accession>
<evidence type="ECO:0000313" key="1">
    <source>
        <dbReference type="EMBL" id="KAF7275229.1"/>
    </source>
</evidence>
<gene>
    <name evidence="1" type="ORF">GWI33_012062</name>
</gene>
<dbReference type="Proteomes" id="UP000625711">
    <property type="component" value="Unassembled WGS sequence"/>
</dbReference>
<dbReference type="AlphaFoldDB" id="A0A834I756"/>
<comment type="caution">
    <text evidence="1">The sequence shown here is derived from an EMBL/GenBank/DDBJ whole genome shotgun (WGS) entry which is preliminary data.</text>
</comment>